<proteinExistence type="predicted"/>
<dbReference type="AlphaFoldDB" id="A0A7R8VAK2"/>
<dbReference type="PANTHER" id="PTHR23279">
    <property type="entry name" value="DEFECTIVE PROBOSCIS EXTENSION RESPONSE DPR -RELATED"/>
    <property type="match status" value="1"/>
</dbReference>
<dbReference type="SUPFAM" id="SSF48726">
    <property type="entry name" value="Immunoglobulin"/>
    <property type="match status" value="1"/>
</dbReference>
<accession>A0A7R8VAK2</accession>
<dbReference type="InterPro" id="IPR036179">
    <property type="entry name" value="Ig-like_dom_sf"/>
</dbReference>
<evidence type="ECO:0000313" key="2">
    <source>
        <dbReference type="EMBL" id="CAD7194594.1"/>
    </source>
</evidence>
<organism evidence="2">
    <name type="scientific">Timema douglasi</name>
    <name type="common">Walking stick</name>
    <dbReference type="NCBI Taxonomy" id="61478"/>
    <lineage>
        <taxon>Eukaryota</taxon>
        <taxon>Metazoa</taxon>
        <taxon>Ecdysozoa</taxon>
        <taxon>Arthropoda</taxon>
        <taxon>Hexapoda</taxon>
        <taxon>Insecta</taxon>
        <taxon>Pterygota</taxon>
        <taxon>Neoptera</taxon>
        <taxon>Polyneoptera</taxon>
        <taxon>Phasmatodea</taxon>
        <taxon>Timematodea</taxon>
        <taxon>Timematoidea</taxon>
        <taxon>Timematidae</taxon>
        <taxon>Timema</taxon>
    </lineage>
</organism>
<sequence length="119" mass="13191">MAHDMSWGCGGRGDGVPRVDIVDERGDSIPDKFYKAGSTIELRCEVSEVPHPSYVTWRHGTRMLNYDTSRGGISSHQPIAFRIKLDAASYIPMEKGLEQLEGGKFSSRTRAISSAFKLD</sequence>
<dbReference type="GO" id="GO:0050808">
    <property type="term" value="P:synapse organization"/>
    <property type="evidence" value="ECO:0007669"/>
    <property type="project" value="TreeGrafter"/>
</dbReference>
<dbReference type="PROSITE" id="PS50835">
    <property type="entry name" value="IG_LIKE"/>
    <property type="match status" value="1"/>
</dbReference>
<dbReference type="GO" id="GO:0032589">
    <property type="term" value="C:neuron projection membrane"/>
    <property type="evidence" value="ECO:0007669"/>
    <property type="project" value="TreeGrafter"/>
</dbReference>
<dbReference type="InterPro" id="IPR013783">
    <property type="entry name" value="Ig-like_fold"/>
</dbReference>
<protein>
    <recommendedName>
        <fullName evidence="1">Ig-like domain-containing protein</fullName>
    </recommendedName>
</protein>
<dbReference type="InterPro" id="IPR037448">
    <property type="entry name" value="Zig-8"/>
</dbReference>
<evidence type="ECO:0000259" key="1">
    <source>
        <dbReference type="PROSITE" id="PS50835"/>
    </source>
</evidence>
<dbReference type="PANTHER" id="PTHR23279:SF12">
    <property type="entry name" value="DEFECTIVE PROBOSCIS EXTENSION RESPONSE 14, ISOFORM A-RELATED"/>
    <property type="match status" value="1"/>
</dbReference>
<dbReference type="Gene3D" id="2.60.40.10">
    <property type="entry name" value="Immunoglobulins"/>
    <property type="match status" value="1"/>
</dbReference>
<dbReference type="EMBL" id="OA564526">
    <property type="protein sequence ID" value="CAD7194594.1"/>
    <property type="molecule type" value="Genomic_DNA"/>
</dbReference>
<dbReference type="InterPro" id="IPR007110">
    <property type="entry name" value="Ig-like_dom"/>
</dbReference>
<name>A0A7R8VAK2_TIMDO</name>
<gene>
    <name evidence="2" type="ORF">TDIB3V08_LOCUS1011</name>
</gene>
<reference evidence="2" key="1">
    <citation type="submission" date="2020-11" db="EMBL/GenBank/DDBJ databases">
        <authorList>
            <person name="Tran Van P."/>
        </authorList>
    </citation>
    <scope>NUCLEOTIDE SEQUENCE</scope>
</reference>
<feature type="domain" description="Ig-like" evidence="1">
    <location>
        <begin position="17"/>
        <end position="57"/>
    </location>
</feature>